<accession>A0A1G8BVV0</accession>
<keyword evidence="1" id="KW-1133">Transmembrane helix</keyword>
<protein>
    <submittedName>
        <fullName evidence="2">Uncharacterized membrane protein YjgN, DUF898 family</fullName>
    </submittedName>
</protein>
<sequence>MDNNQHINPLIFKGQGETYLGIWIVNIFLSIVTLGIYSAWAKVRTKRYFYGSTELAGDVFEYHGTPGQILKGRLVALVCVLVWALVSQTSGPISAIMLLGFYLALPWLLWSNARFDSAMTSYRNVHFSFEGSLALAYKHILGRGIGALVLMALYIVVITVTAQVSIVLSVILGLGALIVMALLYSWVVSGMMRYFVNGYRYGDWAFSADIKQGVFSKIYFSAMAYGILGFIALSIVTIASSFSGGRITDMLQGQMPSFGIDQVMPFVMMYIGFILITLALTAYTASRVRNYLFSCMLLTHSETSQLKLTFISQFNTRGYMWLILSNFLLQVVSLGFARPWVMVRSARYVADNTRVVGDMSLLVSYDQPSNVDSAISDELAQAFDLNLGIG</sequence>
<gene>
    <name evidence="2" type="ORF">SAMN04488136_11469</name>
</gene>
<feature type="transmembrane region" description="Helical" evidence="1">
    <location>
        <begin position="218"/>
        <end position="242"/>
    </location>
</feature>
<keyword evidence="1" id="KW-0472">Membrane</keyword>
<feature type="transmembrane region" description="Helical" evidence="1">
    <location>
        <begin position="263"/>
        <end position="283"/>
    </location>
</feature>
<feature type="transmembrane region" description="Helical" evidence="1">
    <location>
        <begin position="167"/>
        <end position="187"/>
    </location>
</feature>
<dbReference type="STRING" id="861298.SAMN04488136_11469"/>
<reference evidence="2 3" key="1">
    <citation type="submission" date="2016-10" db="EMBL/GenBank/DDBJ databases">
        <authorList>
            <person name="de Groot N.N."/>
        </authorList>
    </citation>
    <scope>NUCLEOTIDE SEQUENCE [LARGE SCALE GENOMIC DNA]</scope>
    <source>
        <strain evidence="2 3">CGMCC 1.10228</strain>
    </source>
</reference>
<dbReference type="EMBL" id="FNDD01000014">
    <property type="protein sequence ID" value="SDH37179.1"/>
    <property type="molecule type" value="Genomic_DNA"/>
</dbReference>
<feature type="transmembrane region" description="Helical" evidence="1">
    <location>
        <begin position="318"/>
        <end position="337"/>
    </location>
</feature>
<dbReference type="AlphaFoldDB" id="A0A1G8BVV0"/>
<evidence type="ECO:0000256" key="1">
    <source>
        <dbReference type="SAM" id="Phobius"/>
    </source>
</evidence>
<dbReference type="InterPro" id="IPR010295">
    <property type="entry name" value="DUF898"/>
</dbReference>
<evidence type="ECO:0000313" key="2">
    <source>
        <dbReference type="EMBL" id="SDH37179.1"/>
    </source>
</evidence>
<evidence type="ECO:0000313" key="3">
    <source>
        <dbReference type="Proteomes" id="UP000198854"/>
    </source>
</evidence>
<feature type="transmembrane region" description="Helical" evidence="1">
    <location>
        <begin position="74"/>
        <end position="105"/>
    </location>
</feature>
<keyword evidence="1" id="KW-0812">Transmembrane</keyword>
<feature type="transmembrane region" description="Helical" evidence="1">
    <location>
        <begin position="140"/>
        <end position="160"/>
    </location>
</feature>
<proteinExistence type="predicted"/>
<keyword evidence="3" id="KW-1185">Reference proteome</keyword>
<name>A0A1G8BVV0_9VIBR</name>
<dbReference type="Proteomes" id="UP000198854">
    <property type="component" value="Unassembled WGS sequence"/>
</dbReference>
<dbReference type="OrthoDB" id="9765721at2"/>
<dbReference type="RefSeq" id="WP_093274498.1">
    <property type="nucleotide sequence ID" value="NZ_FNDD01000014.1"/>
</dbReference>
<feature type="transmembrane region" description="Helical" evidence="1">
    <location>
        <begin position="20"/>
        <end position="40"/>
    </location>
</feature>
<dbReference type="Pfam" id="PF05987">
    <property type="entry name" value="DUF898"/>
    <property type="match status" value="1"/>
</dbReference>
<organism evidence="2 3">
    <name type="scientific">Vibrio xiamenensis</name>
    <dbReference type="NCBI Taxonomy" id="861298"/>
    <lineage>
        <taxon>Bacteria</taxon>
        <taxon>Pseudomonadati</taxon>
        <taxon>Pseudomonadota</taxon>
        <taxon>Gammaproteobacteria</taxon>
        <taxon>Vibrionales</taxon>
        <taxon>Vibrionaceae</taxon>
        <taxon>Vibrio</taxon>
    </lineage>
</organism>